<keyword evidence="4" id="KW-1185">Reference proteome</keyword>
<feature type="compositionally biased region" description="Basic and acidic residues" evidence="1">
    <location>
        <begin position="268"/>
        <end position="278"/>
    </location>
</feature>
<reference evidence="3 4" key="1">
    <citation type="submission" date="2024-01" db="EMBL/GenBank/DDBJ databases">
        <title>Comparative genomics of Cryptococcus and Kwoniella reveals pathogenesis evolution and contrasting modes of karyotype evolution via chromosome fusion or intercentromeric recombination.</title>
        <authorList>
            <person name="Coelho M.A."/>
            <person name="David-Palma M."/>
            <person name="Shea T."/>
            <person name="Bowers K."/>
            <person name="McGinley-Smith S."/>
            <person name="Mohammad A.W."/>
            <person name="Gnirke A."/>
            <person name="Yurkov A.M."/>
            <person name="Nowrousian M."/>
            <person name="Sun S."/>
            <person name="Cuomo C.A."/>
            <person name="Heitman J."/>
        </authorList>
    </citation>
    <scope>NUCLEOTIDE SEQUENCE [LARGE SCALE GENOMIC DNA]</scope>
    <source>
        <strain evidence="3">CBS 11374</strain>
    </source>
</reference>
<evidence type="ECO:0000313" key="4">
    <source>
        <dbReference type="Proteomes" id="UP001329825"/>
    </source>
</evidence>
<gene>
    <name evidence="3" type="ORF">IL334_000677</name>
</gene>
<dbReference type="SMART" id="SM00256">
    <property type="entry name" value="FBOX"/>
    <property type="match status" value="1"/>
</dbReference>
<feature type="compositionally biased region" description="Polar residues" evidence="1">
    <location>
        <begin position="26"/>
        <end position="43"/>
    </location>
</feature>
<proteinExistence type="predicted"/>
<dbReference type="Proteomes" id="UP001329825">
    <property type="component" value="Chromosome 1"/>
</dbReference>
<sequence length="314" mass="34533">MSTSSLLHTALQNLHVSQQQQHLQSFTPQAPSSPGSTNGSRDNSPIPFSDDETDDDDELVNVGKGTRPSTPTTTKGLMLGQRLPSNLGGKNAVDPLRTLPTHIAVRVLIQLDVRSLARCDRVCKRWHKSSTMNYVWFLHNRALVLPKLLLPDAPGGKTRRVDNEIEFFDPYDKTPRLSALPTPPIPNSQTPVWTKIESKKSWRKVFKGTFQRSDPNAEPEVDSRRVDISSLQTSGYTTPNSGHAYKGLGSGNAVKWAMEDAEGSLSSTERKAQARENYKSLGGRKSKSKRKMGGTLGGKDKGGAVDDGRFEAPW</sequence>
<dbReference type="PROSITE" id="PS50181">
    <property type="entry name" value="FBOX"/>
    <property type="match status" value="1"/>
</dbReference>
<feature type="compositionally biased region" description="Low complexity" evidence="1">
    <location>
        <begin position="11"/>
        <end position="25"/>
    </location>
</feature>
<feature type="compositionally biased region" description="Basic residues" evidence="1">
    <location>
        <begin position="282"/>
        <end position="292"/>
    </location>
</feature>
<name>A0ABZ1CQU6_9TREE</name>
<dbReference type="InterPro" id="IPR036047">
    <property type="entry name" value="F-box-like_dom_sf"/>
</dbReference>
<organism evidence="3 4">
    <name type="scientific">Kwoniella shivajii</name>
    <dbReference type="NCBI Taxonomy" id="564305"/>
    <lineage>
        <taxon>Eukaryota</taxon>
        <taxon>Fungi</taxon>
        <taxon>Dikarya</taxon>
        <taxon>Basidiomycota</taxon>
        <taxon>Agaricomycotina</taxon>
        <taxon>Tremellomycetes</taxon>
        <taxon>Tremellales</taxon>
        <taxon>Cryptococcaceae</taxon>
        <taxon>Kwoniella</taxon>
    </lineage>
</organism>
<feature type="domain" description="F-box" evidence="2">
    <location>
        <begin position="93"/>
        <end position="139"/>
    </location>
</feature>
<dbReference type="InterPro" id="IPR001810">
    <property type="entry name" value="F-box_dom"/>
</dbReference>
<feature type="region of interest" description="Disordered" evidence="1">
    <location>
        <begin position="261"/>
        <end position="314"/>
    </location>
</feature>
<protein>
    <recommendedName>
        <fullName evidence="2">F-box domain-containing protein</fullName>
    </recommendedName>
</protein>
<dbReference type="Pfam" id="PF12937">
    <property type="entry name" value="F-box-like"/>
    <property type="match status" value="1"/>
</dbReference>
<feature type="region of interest" description="Disordered" evidence="1">
    <location>
        <begin position="1"/>
        <end position="88"/>
    </location>
</feature>
<feature type="compositionally biased region" description="Basic and acidic residues" evidence="1">
    <location>
        <begin position="298"/>
        <end position="314"/>
    </location>
</feature>
<dbReference type="RefSeq" id="XP_062788492.1">
    <property type="nucleotide sequence ID" value="XM_062932441.1"/>
</dbReference>
<dbReference type="Gene3D" id="1.20.1280.50">
    <property type="match status" value="1"/>
</dbReference>
<evidence type="ECO:0000313" key="3">
    <source>
        <dbReference type="EMBL" id="WRT63752.1"/>
    </source>
</evidence>
<feature type="compositionally biased region" description="Acidic residues" evidence="1">
    <location>
        <begin position="49"/>
        <end position="59"/>
    </location>
</feature>
<dbReference type="SUPFAM" id="SSF81383">
    <property type="entry name" value="F-box domain"/>
    <property type="match status" value="1"/>
</dbReference>
<evidence type="ECO:0000259" key="2">
    <source>
        <dbReference type="PROSITE" id="PS50181"/>
    </source>
</evidence>
<dbReference type="EMBL" id="CP141881">
    <property type="protein sequence ID" value="WRT63752.1"/>
    <property type="molecule type" value="Genomic_DNA"/>
</dbReference>
<accession>A0ABZ1CQU6</accession>
<dbReference type="GeneID" id="87952808"/>
<evidence type="ECO:0000256" key="1">
    <source>
        <dbReference type="SAM" id="MobiDB-lite"/>
    </source>
</evidence>